<evidence type="ECO:0000313" key="4">
    <source>
        <dbReference type="Proteomes" id="UP000244811"/>
    </source>
</evidence>
<dbReference type="Proteomes" id="UP000244811">
    <property type="component" value="Chromosome 4"/>
</dbReference>
<organism evidence="3 4">
    <name type="scientific">Theileria orientalis</name>
    <dbReference type="NCBI Taxonomy" id="68886"/>
    <lineage>
        <taxon>Eukaryota</taxon>
        <taxon>Sar</taxon>
        <taxon>Alveolata</taxon>
        <taxon>Apicomplexa</taxon>
        <taxon>Aconoidasida</taxon>
        <taxon>Piroplasmida</taxon>
        <taxon>Theileriidae</taxon>
        <taxon>Theileria</taxon>
    </lineage>
</organism>
<proteinExistence type="predicted"/>
<feature type="transmembrane region" description="Helical" evidence="2">
    <location>
        <begin position="610"/>
        <end position="628"/>
    </location>
</feature>
<feature type="compositionally biased region" description="Polar residues" evidence="1">
    <location>
        <begin position="1255"/>
        <end position="1264"/>
    </location>
</feature>
<name>A0A976MDK2_THEOR</name>
<reference evidence="3" key="1">
    <citation type="submission" date="2022-07" db="EMBL/GenBank/DDBJ databases">
        <title>Evaluation of T. orientalis genome assembly methods using nanopore sequencing and analysis of variation between genomes.</title>
        <authorList>
            <person name="Yam J."/>
            <person name="Micallef M.L."/>
            <person name="Liu M."/>
            <person name="Djordjevic S.P."/>
            <person name="Bogema D.R."/>
            <person name="Jenkins C."/>
        </authorList>
    </citation>
    <scope>NUCLEOTIDE SEQUENCE</scope>
    <source>
        <strain evidence="3">Goon Nure</strain>
    </source>
</reference>
<feature type="region of interest" description="Disordered" evidence="1">
    <location>
        <begin position="722"/>
        <end position="745"/>
    </location>
</feature>
<feature type="transmembrane region" description="Helical" evidence="2">
    <location>
        <begin position="847"/>
        <end position="865"/>
    </location>
</feature>
<feature type="region of interest" description="Disordered" evidence="1">
    <location>
        <begin position="1248"/>
        <end position="1270"/>
    </location>
</feature>
<keyword evidence="2" id="KW-1133">Transmembrane helix</keyword>
<evidence type="ECO:0000256" key="1">
    <source>
        <dbReference type="SAM" id="MobiDB-lite"/>
    </source>
</evidence>
<feature type="transmembrane region" description="Helical" evidence="2">
    <location>
        <begin position="1682"/>
        <end position="1709"/>
    </location>
</feature>
<dbReference type="SUPFAM" id="SSF50729">
    <property type="entry name" value="PH domain-like"/>
    <property type="match status" value="1"/>
</dbReference>
<evidence type="ECO:0008006" key="5">
    <source>
        <dbReference type="Google" id="ProtNLM"/>
    </source>
</evidence>
<feature type="transmembrane region" description="Helical" evidence="2">
    <location>
        <begin position="578"/>
        <end position="604"/>
    </location>
</feature>
<evidence type="ECO:0000313" key="3">
    <source>
        <dbReference type="EMBL" id="UKK02690.2"/>
    </source>
</evidence>
<feature type="compositionally biased region" description="Polar residues" evidence="1">
    <location>
        <begin position="722"/>
        <end position="733"/>
    </location>
</feature>
<feature type="compositionally biased region" description="Basic and acidic residues" evidence="1">
    <location>
        <begin position="734"/>
        <end position="745"/>
    </location>
</feature>
<feature type="transmembrane region" description="Helical" evidence="2">
    <location>
        <begin position="1382"/>
        <end position="1407"/>
    </location>
</feature>
<protein>
    <recommendedName>
        <fullName evidence="5">PH domain-containing protein</fullName>
    </recommendedName>
</protein>
<dbReference type="EMBL" id="CP056072">
    <property type="protein sequence ID" value="UKK02690.2"/>
    <property type="molecule type" value="Genomic_DNA"/>
</dbReference>
<keyword evidence="2" id="KW-0472">Membrane</keyword>
<sequence>MEPNNSHTQALARPDFPWLPKECNFTMQQWLYRRTLHTKRYKKRYVVLHNERLYTFTKLPSFDKFDAQNLHNLLRLASNSWILTGAIVSADPDINNGLYRWKIQFKNYKKPVSGTETLNKFLLDKPDLNIKYVDNLDSIFDDVTSSVLENKNMNTEAHDCLWFATTNHKIASDWVIALIHTSRYGSLYNLIYKNPSRRRYQQYTLPWYLMALDYMPNLSKDENSKQPLTSFTYIKIDIHRVFEFPMLPNAKIYCAVEFNSSFYILQLYRYESENSTSTPTGAPREDDAHSTLNYYVNKNTDYGITRMNSDDHSSYSLNRERSIFNPDIYGINYKRIASIGPITEDLHESLHINSMLSSSASVANSLSNLYDEDSQNVLTRLLNLNPNKNIEKKQVAEKRSIVYKDACVYVPVYKNTTQEVVWLHFFGDFDVYMGTASIRDVDFGSRDPAPVKTCMIKLIDSLNPLNYKRVDISTYKGESTVLKKSTAKTISNDRGFVEVSVIIPKHLGNFLDPVTISYGSPKEYLANATRSPITVGIQMLISNIKRVRQSFTVFKDIIHALKSVLEFRSRISSFMAMLYFILVFGIFPNRMLIIFLLPLIVYILCTHPSFIDLTFVFLLKFPILIAILPKRLIHPFLLIPKTSCILCSKKPSFLEKNAQIVDPDMVTKVEISSRTFQYTSNKKMHSTKSLYSHASKMDAEASELPEVITNPFSAANAIQINTGSDENNQASERNPNETPDKDKETTENYVDFEKRISVHLNSLPMITSKHLLNDSIEITRYKGTRIETCKHRGIIMSYLSTMFINEMGVSLFDSVQGDGLSIIKGYHDIYYNTPPYRHVPFWANVKFTVYFFMYMLYLTFFGGISNQQLLHLLHRNKLMCRLTLESTGVVDPKSKTQRTTSKPKTDTMYENERRILFGKFSKLNLRFYERGIFSTEDGKFISVDLSKHVIRLVVNENTDPEGWMYSKNWNSPFSREPSSMSFVRRRKWLLTAKEKTSEYVLKRNFSSTLASDYFSNTNSLHAKSKTTLDQDSMSVSSLDSCMSTKISNAHMKNFGAEVVASDETADGEHDLHHGGKGVDMNGEPDDMNHAGVTNIDHLGREDNTERLEMTIEADENVARLYMRKGKIRGMMDRFRDMRERRRNQKQDNSDMQKYLSTLVSNKKPGFGQNLPKRLQLLKRFKEARKASSNKMSVASDTNHTLDEVETASLHSLKFPKPDLHSIGVSAMNAKAENNLIASLMNLNRVPTIQEDDASRSTTQRNSGADESMLELRSDSSHLNQLGNNEEVFTPQAPYSKLSFKRAQRDAKGKQFPRLPSLSKVPNSAKIYTSKIAKLVSYLNNLYQPEEKLDTDRSSYSTITQLSTGSKQGKKGKSKFRRMMETVFVILFALPVCVVLDLGKLLVGLFWLTLNTLLGIQEPEQLKGPTVTDRVPKRRAKCKIVKRKDWVQCKLMKPRRCFLLGERLKVYKKICRAENLSLVHSMNKLMFDSSQKYEYESDVSSEAESDSSLMTMRDGDMEKSYSNQYVDDSDVLVESDLGSANRDDLVTDDDLDELKTMSMNPFDLDDSDEEILNMMRRSYDSNDPEIQQKKGKKKKGKIVNYISTIYFKRMAKKGKYIDEQHLSDYEHDSDDNTKNDNKIGLIATLKKVKDQIIMANYKINLYNMRFEKFLNMFSWKNYSVTTIVLFLLLLVIFLNLLFRIEIIMLAYILIQFKSGYRRGTWERIILSTTERHINKAIVDLEIFRPFWDLSTHQIQMLSNRIKSFSSIELDINTIREAKDELHLSHIVTDRLIATKFAKNWRRYRWINHLFRQAPCKQY</sequence>
<keyword evidence="2" id="KW-0812">Transmembrane</keyword>
<evidence type="ECO:0000256" key="2">
    <source>
        <dbReference type="SAM" id="Phobius"/>
    </source>
</evidence>
<gene>
    <name evidence="3" type="ORF">MACK_002785</name>
</gene>
<accession>A0A976MDK2</accession>